<evidence type="ECO:0000313" key="2">
    <source>
        <dbReference type="EMBL" id="OGI69257.1"/>
    </source>
</evidence>
<protein>
    <recommendedName>
        <fullName evidence="1">Restriction endonuclease type II-like domain-containing protein</fullName>
    </recommendedName>
</protein>
<feature type="domain" description="Restriction endonuclease type II-like" evidence="1">
    <location>
        <begin position="168"/>
        <end position="228"/>
    </location>
</feature>
<reference evidence="2 3" key="1">
    <citation type="journal article" date="2016" name="Nat. Commun.">
        <title>Thousands of microbial genomes shed light on interconnected biogeochemical processes in an aquifer system.</title>
        <authorList>
            <person name="Anantharaman K."/>
            <person name="Brown C.T."/>
            <person name="Hug L.A."/>
            <person name="Sharon I."/>
            <person name="Castelle C.J."/>
            <person name="Probst A.J."/>
            <person name="Thomas B.C."/>
            <person name="Singh A."/>
            <person name="Wilkins M.J."/>
            <person name="Karaoz U."/>
            <person name="Brodie E.L."/>
            <person name="Williams K.H."/>
            <person name="Hubbard S.S."/>
            <person name="Banfield J.F."/>
        </authorList>
    </citation>
    <scope>NUCLEOTIDE SEQUENCE [LARGE SCALE GENOMIC DNA]</scope>
</reference>
<evidence type="ECO:0000313" key="3">
    <source>
        <dbReference type="Proteomes" id="UP000178059"/>
    </source>
</evidence>
<gene>
    <name evidence="2" type="ORF">A2824_02250</name>
</gene>
<dbReference type="Gene3D" id="3.40.960.10">
    <property type="entry name" value="VSR Endonuclease"/>
    <property type="match status" value="1"/>
</dbReference>
<accession>A0A1F6VHX0</accession>
<dbReference type="Proteomes" id="UP000178059">
    <property type="component" value="Unassembled WGS sequence"/>
</dbReference>
<dbReference type="SUPFAM" id="SSF52980">
    <property type="entry name" value="Restriction endonuclease-like"/>
    <property type="match status" value="1"/>
</dbReference>
<organism evidence="2 3">
    <name type="scientific">Candidatus Nomurabacteria bacterium RIFCSPHIGHO2_01_FULL_42_16</name>
    <dbReference type="NCBI Taxonomy" id="1801743"/>
    <lineage>
        <taxon>Bacteria</taxon>
        <taxon>Candidatus Nomuraibacteriota</taxon>
    </lineage>
</organism>
<proteinExistence type="predicted"/>
<sequence length="279" mass="32226">MVLICVLKNRRDLGILQKEHWYRIPASHAPVSKFNYLAFYQPKPFAPEDKRINYYTRVKSIRKIRREKLLPDEKKHPKAKELYLKIKVGNIMRLSPPIKNVAPRRISFGFTTHKKLRNAKNILEIYDIFPLEEIIGGELKKAGIKAIPQHFVKIKKRLPRGSSKARTFRGFRLDFAVYCKSGKIAIECDNQKAHSSPAQKIKDRLKNRLLRRDGWRVIRIREPEIIKNFTQSKAAGFSLRLKPSLCDGSPDQPSADLGPNDPIIRVKKAIQKLGGLARF</sequence>
<dbReference type="InterPro" id="IPR011335">
    <property type="entry name" value="Restrct_endonuc-II-like"/>
</dbReference>
<dbReference type="Pfam" id="PF18741">
    <property type="entry name" value="MTES_1575"/>
    <property type="match status" value="1"/>
</dbReference>
<comment type="caution">
    <text evidence="2">The sequence shown here is derived from an EMBL/GenBank/DDBJ whole genome shotgun (WGS) entry which is preliminary data.</text>
</comment>
<dbReference type="STRING" id="1801743.A2824_02250"/>
<dbReference type="AlphaFoldDB" id="A0A1F6VHX0"/>
<dbReference type="InterPro" id="IPR049468">
    <property type="entry name" value="Restrct_endonuc-II-like_dom"/>
</dbReference>
<dbReference type="EMBL" id="MFTT01000029">
    <property type="protein sequence ID" value="OGI69257.1"/>
    <property type="molecule type" value="Genomic_DNA"/>
</dbReference>
<evidence type="ECO:0000259" key="1">
    <source>
        <dbReference type="Pfam" id="PF18741"/>
    </source>
</evidence>
<name>A0A1F6VHX0_9BACT</name>